<reference evidence="2" key="1">
    <citation type="submission" date="2022-01" db="EMBL/GenBank/DDBJ databases">
        <title>Comparative genomics reveals a dynamic genome evolution in the ectomycorrhizal milk-cap (Lactarius) mushrooms.</title>
        <authorList>
            <consortium name="DOE Joint Genome Institute"/>
            <person name="Lebreton A."/>
            <person name="Tang N."/>
            <person name="Kuo A."/>
            <person name="LaButti K."/>
            <person name="Drula E."/>
            <person name="Barry K."/>
            <person name="Clum A."/>
            <person name="Lipzen A."/>
            <person name="Mousain D."/>
            <person name="Ng V."/>
            <person name="Wang R."/>
            <person name="Wang X."/>
            <person name="Dai Y."/>
            <person name="Henrissat B."/>
            <person name="Grigoriev I.V."/>
            <person name="Guerin-Laguette A."/>
            <person name="Yu F."/>
            <person name="Martin F.M."/>
        </authorList>
    </citation>
    <scope>NUCLEOTIDE SEQUENCE</scope>
    <source>
        <strain evidence="2">QP</strain>
    </source>
</reference>
<feature type="compositionally biased region" description="Low complexity" evidence="1">
    <location>
        <begin position="30"/>
        <end position="40"/>
    </location>
</feature>
<accession>A0AAD4QDZ5</accession>
<dbReference type="AlphaFoldDB" id="A0AAD4QDZ5"/>
<name>A0AAD4QDZ5_9AGAM</name>
<comment type="caution">
    <text evidence="2">The sequence shown here is derived from an EMBL/GenBank/DDBJ whole genome shotgun (WGS) entry which is preliminary data.</text>
</comment>
<gene>
    <name evidence="2" type="ORF">EDB92DRAFT_1307296</name>
</gene>
<evidence type="ECO:0000256" key="1">
    <source>
        <dbReference type="SAM" id="MobiDB-lite"/>
    </source>
</evidence>
<evidence type="ECO:0000313" key="3">
    <source>
        <dbReference type="Proteomes" id="UP001201163"/>
    </source>
</evidence>
<evidence type="ECO:0000313" key="2">
    <source>
        <dbReference type="EMBL" id="KAH8997921.1"/>
    </source>
</evidence>
<keyword evidence="3" id="KW-1185">Reference proteome</keyword>
<proteinExistence type="predicted"/>
<dbReference type="EMBL" id="JAKELL010000006">
    <property type="protein sequence ID" value="KAH8997921.1"/>
    <property type="molecule type" value="Genomic_DNA"/>
</dbReference>
<sequence length="118" mass="12383">MELASSLGSASVYTVREAYLPALDISTRVSQPSSPRSSALPSPPGSPDSISSFPSLSSSFFFSSAAASPPYAHAHIEQDRELTQGLIIPSLALPAALRQPTPYGKTLGDIRLLALGKR</sequence>
<organism evidence="2 3">
    <name type="scientific">Lactarius akahatsu</name>
    <dbReference type="NCBI Taxonomy" id="416441"/>
    <lineage>
        <taxon>Eukaryota</taxon>
        <taxon>Fungi</taxon>
        <taxon>Dikarya</taxon>
        <taxon>Basidiomycota</taxon>
        <taxon>Agaricomycotina</taxon>
        <taxon>Agaricomycetes</taxon>
        <taxon>Russulales</taxon>
        <taxon>Russulaceae</taxon>
        <taxon>Lactarius</taxon>
    </lineage>
</organism>
<protein>
    <submittedName>
        <fullName evidence="2">Uncharacterized protein</fullName>
    </submittedName>
</protein>
<dbReference type="Proteomes" id="UP001201163">
    <property type="component" value="Unassembled WGS sequence"/>
</dbReference>
<feature type="region of interest" description="Disordered" evidence="1">
    <location>
        <begin position="28"/>
        <end position="51"/>
    </location>
</feature>